<organism evidence="13 14">
    <name type="scientific">Gynuella sunshinyii YC6258</name>
    <dbReference type="NCBI Taxonomy" id="1445510"/>
    <lineage>
        <taxon>Bacteria</taxon>
        <taxon>Pseudomonadati</taxon>
        <taxon>Pseudomonadota</taxon>
        <taxon>Gammaproteobacteria</taxon>
        <taxon>Oceanospirillales</taxon>
        <taxon>Saccharospirillaceae</taxon>
        <taxon>Gynuella</taxon>
    </lineage>
</organism>
<dbReference type="Proteomes" id="UP000032266">
    <property type="component" value="Chromosome"/>
</dbReference>
<feature type="disulfide bond" evidence="8">
    <location>
        <begin position="344"/>
        <end position="348"/>
    </location>
</feature>
<keyword evidence="6 7" id="KW-0862">Zinc</keyword>
<dbReference type="Pfam" id="PF04151">
    <property type="entry name" value="PPC"/>
    <property type="match status" value="1"/>
</dbReference>
<evidence type="ECO:0000256" key="4">
    <source>
        <dbReference type="ARBA" id="ARBA00022729"/>
    </source>
</evidence>
<dbReference type="EC" id="3.4.11.10" evidence="13"/>
<keyword evidence="4 10" id="KW-0732">Signal</keyword>
<evidence type="ECO:0000256" key="1">
    <source>
        <dbReference type="ARBA" id="ARBA00022438"/>
    </source>
</evidence>
<dbReference type="Pfam" id="PF04389">
    <property type="entry name" value="Peptidase_M28"/>
    <property type="match status" value="1"/>
</dbReference>
<comment type="cofactor">
    <cofactor evidence="7">
        <name>Zn(2+)</name>
        <dbReference type="ChEBI" id="CHEBI:29105"/>
    </cofactor>
    <text evidence="7">Binds 2 Zn(2+) ions per subunit.</text>
</comment>
<evidence type="ECO:0000256" key="10">
    <source>
        <dbReference type="SAM" id="SignalP"/>
    </source>
</evidence>
<dbReference type="GO" id="GO:0046872">
    <property type="term" value="F:metal ion binding"/>
    <property type="evidence" value="ECO:0007669"/>
    <property type="project" value="UniProtKB-KW"/>
</dbReference>
<dbReference type="KEGG" id="gsn:YC6258_02687"/>
<gene>
    <name evidence="13" type="ORF">YC6258_02687</name>
</gene>
<dbReference type="Gene3D" id="3.40.630.10">
    <property type="entry name" value="Zn peptidases"/>
    <property type="match status" value="1"/>
</dbReference>
<dbReference type="PIRSF" id="PIRSF036685">
    <property type="entry name" value="BacLeuNPeptidase"/>
    <property type="match status" value="1"/>
</dbReference>
<dbReference type="AlphaFoldDB" id="A0A0C5V5L3"/>
<name>A0A0C5V5L3_9GAMM</name>
<feature type="binding site" evidence="7">
    <location>
        <position position="377"/>
    </location>
    <ligand>
        <name>Zn(2+)</name>
        <dbReference type="ChEBI" id="CHEBI:29105"/>
        <label>2</label>
        <note>catalytic</note>
    </ligand>
</feature>
<dbReference type="RefSeq" id="WP_169748961.1">
    <property type="nucleotide sequence ID" value="NZ_CP007142.1"/>
</dbReference>
<keyword evidence="2" id="KW-0645">Protease</keyword>
<feature type="signal peptide" evidence="10">
    <location>
        <begin position="1"/>
        <end position="22"/>
    </location>
</feature>
<proteinExistence type="predicted"/>
<dbReference type="GO" id="GO:0008235">
    <property type="term" value="F:metalloexopeptidase activity"/>
    <property type="evidence" value="ECO:0007669"/>
    <property type="project" value="InterPro"/>
</dbReference>
<dbReference type="SUPFAM" id="SSF89260">
    <property type="entry name" value="Collagen-binding domain"/>
    <property type="match status" value="1"/>
</dbReference>
<evidence type="ECO:0000256" key="9">
    <source>
        <dbReference type="SAM" id="MobiDB-lite"/>
    </source>
</evidence>
<evidence type="ECO:0000259" key="11">
    <source>
        <dbReference type="Pfam" id="PF04151"/>
    </source>
</evidence>
<sequence length="523" mass="56189">MRKLPFTLTLLSSLLTVNAATAAAPKASGTDEKQVWITIGADAVQTIQKQYSTVVPMQYLDTITSQGDAVSVVSVPESSLNSLSEIMHEEFNRCGGYFYHESREEALSYASSIQTIEPIAVSYSIDNPEGVQALTSQLNADKLSETVAVLSSYQNRYYSQQSGVDSATWIKDNWATISASRSDISVELYDHSSWAQPSVIATVTGSTYPDEIVIVGGHLDSINGSNPSYGSAPGADDNASGIAVVTETLRAIVQSGYKPARTVMFMGYAAEEVGLKGSNSIAQSFKSANKNVLGVVQFDMTGVQGTADLDIVFISDYTSSAQNQFMATLIDTYLSDLRYGYSQCGYGCSDHASWYNQGYPAAMPFESDFNDYNPKIHSSQDTEFDQEHALNFARLSAAFVAELAKSEPNPPDGGTDPEPDDNALENGVAKTGLFADTGDKLTYTFDVPNGASNISISINGGSGDADLYVKLGSEPGNFNYDCRPYKSSNNETCNMNGGGGRYYINVKAYSSFSDVTLTGSYSN</sequence>
<dbReference type="Gene3D" id="2.60.120.380">
    <property type="match status" value="1"/>
</dbReference>
<dbReference type="InterPro" id="IPR007484">
    <property type="entry name" value="Peptidase_M28"/>
</dbReference>
<feature type="domain" description="Peptidase C-terminal archaeal/bacterial" evidence="11">
    <location>
        <begin position="441"/>
        <end position="507"/>
    </location>
</feature>
<reference evidence="13 14" key="1">
    <citation type="submission" date="2014-01" db="EMBL/GenBank/DDBJ databases">
        <title>Full genme sequencing of cellulolytic bacterium Gynuella sunshinyii YC6258T gen. nov., sp. nov.</title>
        <authorList>
            <person name="Khan H."/>
            <person name="Chung E.J."/>
            <person name="Chung Y.R."/>
        </authorList>
    </citation>
    <scope>NUCLEOTIDE SEQUENCE [LARGE SCALE GENOMIC DNA]</scope>
    <source>
        <strain evidence="13 14">YC6258</strain>
    </source>
</reference>
<keyword evidence="8" id="KW-1015">Disulfide bond</keyword>
<evidence type="ECO:0000313" key="14">
    <source>
        <dbReference type="Proteomes" id="UP000032266"/>
    </source>
</evidence>
<feature type="binding site" evidence="7">
    <location>
        <position position="272"/>
    </location>
    <ligand>
        <name>Zn(2+)</name>
        <dbReference type="ChEBI" id="CHEBI:29105"/>
        <label>2</label>
        <note>catalytic</note>
    </ligand>
</feature>
<feature type="domain" description="Peptidase M28" evidence="12">
    <location>
        <begin position="199"/>
        <end position="395"/>
    </location>
</feature>
<dbReference type="SUPFAM" id="SSF53187">
    <property type="entry name" value="Zn-dependent exopeptidases"/>
    <property type="match status" value="1"/>
</dbReference>
<evidence type="ECO:0000256" key="8">
    <source>
        <dbReference type="PIRSR" id="PIRSR036685-2"/>
    </source>
</evidence>
<keyword evidence="3 7" id="KW-0479">Metal-binding</keyword>
<dbReference type="EMBL" id="CP007142">
    <property type="protein sequence ID" value="AJQ94725.1"/>
    <property type="molecule type" value="Genomic_DNA"/>
</dbReference>
<evidence type="ECO:0000259" key="12">
    <source>
        <dbReference type="Pfam" id="PF04389"/>
    </source>
</evidence>
<feature type="region of interest" description="Disordered" evidence="9">
    <location>
        <begin position="405"/>
        <end position="425"/>
    </location>
</feature>
<feature type="binding site" evidence="7">
    <location>
        <position position="299"/>
    </location>
    <ligand>
        <name>Zn(2+)</name>
        <dbReference type="ChEBI" id="CHEBI:29105"/>
        <label>1</label>
    </ligand>
</feature>
<feature type="binding site" evidence="7">
    <location>
        <position position="237"/>
    </location>
    <ligand>
        <name>Zn(2+)</name>
        <dbReference type="ChEBI" id="CHEBI:29105"/>
        <label>1</label>
    </ligand>
</feature>
<dbReference type="PANTHER" id="PTHR12147:SF56">
    <property type="entry name" value="AMINOPEPTIDASE YDR415C-RELATED"/>
    <property type="match status" value="1"/>
</dbReference>
<keyword evidence="14" id="KW-1185">Reference proteome</keyword>
<keyword evidence="1 13" id="KW-0031">Aminopeptidase</keyword>
<feature type="binding site" evidence="7">
    <location>
        <position position="218"/>
    </location>
    <ligand>
        <name>Zn(2+)</name>
        <dbReference type="ChEBI" id="CHEBI:29105"/>
        <label>1</label>
    </ligand>
</feature>
<evidence type="ECO:0000313" key="13">
    <source>
        <dbReference type="EMBL" id="AJQ94725.1"/>
    </source>
</evidence>
<feature type="chain" id="PRO_5002194346" evidence="10">
    <location>
        <begin position="23"/>
        <end position="523"/>
    </location>
</feature>
<dbReference type="GO" id="GO:0004177">
    <property type="term" value="F:aminopeptidase activity"/>
    <property type="evidence" value="ECO:0007669"/>
    <property type="project" value="UniProtKB-KW"/>
</dbReference>
<dbReference type="InterPro" id="IPR007280">
    <property type="entry name" value="Peptidase_C_arc/bac"/>
</dbReference>
<protein>
    <submittedName>
        <fullName evidence="13">Putative aminopeptidase</fullName>
        <ecNumber evidence="13">3.4.11.10</ecNumber>
    </submittedName>
</protein>
<dbReference type="PANTHER" id="PTHR12147">
    <property type="entry name" value="METALLOPEPTIDASE M28 FAMILY MEMBER"/>
    <property type="match status" value="1"/>
</dbReference>
<dbReference type="InterPro" id="IPR045175">
    <property type="entry name" value="M28_fam"/>
</dbReference>
<evidence type="ECO:0000256" key="3">
    <source>
        <dbReference type="ARBA" id="ARBA00022723"/>
    </source>
</evidence>
<dbReference type="InterPro" id="IPR012189">
    <property type="entry name" value="Pept_M28E_Ap1"/>
</dbReference>
<evidence type="ECO:0000256" key="7">
    <source>
        <dbReference type="PIRSR" id="PIRSR036685-1"/>
    </source>
</evidence>
<dbReference type="STRING" id="1445510.YC6258_02687"/>
<evidence type="ECO:0000256" key="2">
    <source>
        <dbReference type="ARBA" id="ARBA00022670"/>
    </source>
</evidence>
<accession>A0A0C5V5L3</accession>
<dbReference type="GO" id="GO:0006508">
    <property type="term" value="P:proteolysis"/>
    <property type="evidence" value="ECO:0007669"/>
    <property type="project" value="UniProtKB-KW"/>
</dbReference>
<evidence type="ECO:0000256" key="5">
    <source>
        <dbReference type="ARBA" id="ARBA00022801"/>
    </source>
</evidence>
<keyword evidence="5 13" id="KW-0378">Hydrolase</keyword>
<evidence type="ECO:0000256" key="6">
    <source>
        <dbReference type="ARBA" id="ARBA00022833"/>
    </source>
</evidence>
<dbReference type="PATRIC" id="fig|1445510.3.peg.2638"/>
<dbReference type="HOGENOM" id="CLU_025866_2_0_6"/>